<reference evidence="1" key="1">
    <citation type="submission" date="2019-08" db="EMBL/GenBank/DDBJ databases">
        <authorList>
            <person name="Kucharzyk K."/>
            <person name="Murdoch R.W."/>
            <person name="Higgins S."/>
            <person name="Loffler F."/>
        </authorList>
    </citation>
    <scope>NUCLEOTIDE SEQUENCE</scope>
</reference>
<accession>A0A645A766</accession>
<dbReference type="EMBL" id="VSSQ01011381">
    <property type="protein sequence ID" value="MPM46703.1"/>
    <property type="molecule type" value="Genomic_DNA"/>
</dbReference>
<evidence type="ECO:0000313" key="1">
    <source>
        <dbReference type="EMBL" id="MPM46703.1"/>
    </source>
</evidence>
<dbReference type="AlphaFoldDB" id="A0A645A766"/>
<gene>
    <name evidence="1" type="ORF">SDC9_93409</name>
</gene>
<protein>
    <submittedName>
        <fullName evidence="1">Uncharacterized protein</fullName>
    </submittedName>
</protein>
<organism evidence="1">
    <name type="scientific">bioreactor metagenome</name>
    <dbReference type="NCBI Taxonomy" id="1076179"/>
    <lineage>
        <taxon>unclassified sequences</taxon>
        <taxon>metagenomes</taxon>
        <taxon>ecological metagenomes</taxon>
    </lineage>
</organism>
<sequence length="261" mass="28078">MRLCKIGTTLQRGSKQQGSVSGSLNGLGSVGQVRVAIQKCCEGQPALVIHRADGRENLLLRIGRKHSGKAVAVAGQSDQYLVNQLVGSVQAAEEPSTFRLRPSVKQFSGAPSGISKVLLIIDDKILGDAVVKGVTSHNLAAEAVEGGYGGFTKTGELACNLTIITAGKQVVMNALVHLSSRFSGKGEGENLMYLSLCFQHETQKTVTEDGRFSRPRPCTYHTVDVTMHSLKLMLIQICLALQQKVLKFAHRVANLLRQSGR</sequence>
<comment type="caution">
    <text evidence="1">The sequence shown here is derived from an EMBL/GenBank/DDBJ whole genome shotgun (WGS) entry which is preliminary data.</text>
</comment>
<proteinExistence type="predicted"/>
<name>A0A645A766_9ZZZZ</name>